<evidence type="ECO:0000313" key="2">
    <source>
        <dbReference type="EMBL" id="MBB5354362.1"/>
    </source>
</evidence>
<proteinExistence type="predicted"/>
<dbReference type="EMBL" id="JACHEQ010000001">
    <property type="protein sequence ID" value="MBB5354362.1"/>
    <property type="molecule type" value="Genomic_DNA"/>
</dbReference>
<evidence type="ECO:0000259" key="1">
    <source>
        <dbReference type="Pfam" id="PF03819"/>
    </source>
</evidence>
<keyword evidence="3" id="KW-1185">Reference proteome</keyword>
<organism evidence="2 3">
    <name type="scientific">Anoxybacillus mongoliensis</name>
    <dbReference type="NCBI Taxonomy" id="452565"/>
    <lineage>
        <taxon>Bacteria</taxon>
        <taxon>Bacillati</taxon>
        <taxon>Bacillota</taxon>
        <taxon>Bacilli</taxon>
        <taxon>Bacillales</taxon>
        <taxon>Anoxybacillaceae</taxon>
        <taxon>Anoxybacillus</taxon>
    </lineage>
</organism>
<name>A0A7W8N814_9BACL</name>
<feature type="domain" description="NTP pyrophosphohydrolase MazG-like" evidence="1">
    <location>
        <begin position="1"/>
        <end position="48"/>
    </location>
</feature>
<dbReference type="GO" id="GO:0016787">
    <property type="term" value="F:hydrolase activity"/>
    <property type="evidence" value="ECO:0007669"/>
    <property type="project" value="UniProtKB-KW"/>
</dbReference>
<sequence length="374" mass="42947">MARLSEEVGEVAEEIRGNGEDGNLIKELSDVFIISTCLANQYCVNLDEEFANMGYGSNTNKLYDSIPECCDITESFLDVSVQLSKISRILNHYEGDKVRKKGESASRVSTEIAKLHVLLVSISKSLKGDLFEEVDQVLQKSLSRDKGRFGYFQDPTTSLTIQRFKKVAEKTSCIFSSKSKIWGSYSFIESMSLEENLEKNLKLLERFNRVAPFEGLDGFVIEAYGKGYGDTLENLSYTLKRVLKYLSDNDPAKAHCMNQNILKPDWRFSFGDQTFFITTFAPCYPEKHPRYSYNPFSTFIFLQPEFSFDHHGIHSGNAKRESIKGIIRKKFRENGSEYNIDLVRQPLEAYKYIKPINLDDAPVKWWEKEVVQMM</sequence>
<dbReference type="PANTHER" id="PTHR42692">
    <property type="entry name" value="NUCLEOTIDE PYROPHOSPHOHYDROLASE"/>
    <property type="match status" value="1"/>
</dbReference>
<dbReference type="Proteomes" id="UP000583699">
    <property type="component" value="Unassembled WGS sequence"/>
</dbReference>
<dbReference type="InterPro" id="IPR004518">
    <property type="entry name" value="MazG-like_dom"/>
</dbReference>
<reference evidence="2 3" key="1">
    <citation type="submission" date="2020-08" db="EMBL/GenBank/DDBJ databases">
        <title>Genomic Encyclopedia of Type Strains, Phase IV (KMG-IV): sequencing the most valuable type-strain genomes for metagenomic binning, comparative biology and taxonomic classification.</title>
        <authorList>
            <person name="Goeker M."/>
        </authorList>
    </citation>
    <scope>NUCLEOTIDE SEQUENCE [LARGE SCALE GENOMIC DNA]</scope>
    <source>
        <strain evidence="2 3">DSM 19169</strain>
    </source>
</reference>
<accession>A0A7W8N814</accession>
<dbReference type="AlphaFoldDB" id="A0A7W8N814"/>
<dbReference type="PANTHER" id="PTHR42692:SF1">
    <property type="entry name" value="NUCLEOTIDE PYROPHOSPHOHYDROLASE"/>
    <property type="match status" value="1"/>
</dbReference>
<dbReference type="Gene3D" id="1.10.287.1080">
    <property type="entry name" value="MazG-like"/>
    <property type="match status" value="2"/>
</dbReference>
<protein>
    <submittedName>
        <fullName evidence="2">NTP pyrophosphatase (Non-canonical NTP hydrolase)</fullName>
    </submittedName>
</protein>
<dbReference type="Pfam" id="PF03819">
    <property type="entry name" value="MazG"/>
    <property type="match status" value="1"/>
</dbReference>
<evidence type="ECO:0000313" key="3">
    <source>
        <dbReference type="Proteomes" id="UP000583699"/>
    </source>
</evidence>
<dbReference type="InterPro" id="IPR047046">
    <property type="entry name" value="YpjD/YvdC"/>
</dbReference>
<dbReference type="SUPFAM" id="SSF101386">
    <property type="entry name" value="all-alpha NTP pyrophosphatases"/>
    <property type="match status" value="1"/>
</dbReference>
<dbReference type="Pfam" id="PF08892">
    <property type="entry name" value="YqcI_YcgG"/>
    <property type="match status" value="1"/>
</dbReference>
<keyword evidence="2" id="KW-0378">Hydrolase</keyword>
<comment type="caution">
    <text evidence="2">The sequence shown here is derived from an EMBL/GenBank/DDBJ whole genome shotgun (WGS) entry which is preliminary data.</text>
</comment>
<dbReference type="InterPro" id="IPR014988">
    <property type="entry name" value="Uncharacterised_YqcI/YcgG"/>
</dbReference>
<gene>
    <name evidence="2" type="ORF">HNR43_000317</name>
</gene>